<sequence length="250" mass="29197">MEAAEEEEERSSGSEEDEAAQGTELEQLQSEVTKLRGQLVELELEKEALMKQTRIMEDRQVTNWKWIHDATKFSGISVNKCSDKACTFHFHPMYKSSNYQTYAMTVNFTKSGYKVDECFLPESIHMSDLDETKPLDRLVWDISILVDSFVNRQQQIKELENEFGDSVDRTITSSEDTLKVLVRVRVSDENNKSFIIRIQLNYRPSEILPEKVILEFEDGQDYTEVDVTDFEMHCHPFYRLPILKAFHEAF</sequence>
<feature type="compositionally biased region" description="Acidic residues" evidence="1">
    <location>
        <begin position="1"/>
        <end position="19"/>
    </location>
</feature>
<dbReference type="EMBL" id="WJBH02000004">
    <property type="protein sequence ID" value="KAI9559904.1"/>
    <property type="molecule type" value="Genomic_DNA"/>
</dbReference>
<evidence type="ECO:0000313" key="2">
    <source>
        <dbReference type="EMBL" id="KAI9559904.1"/>
    </source>
</evidence>
<protein>
    <submittedName>
        <fullName evidence="2">Uncharacterized protein</fullName>
    </submittedName>
</protein>
<name>A0AAD5PXE9_9CRUS</name>
<organism evidence="2 3">
    <name type="scientific">Daphnia sinensis</name>
    <dbReference type="NCBI Taxonomy" id="1820382"/>
    <lineage>
        <taxon>Eukaryota</taxon>
        <taxon>Metazoa</taxon>
        <taxon>Ecdysozoa</taxon>
        <taxon>Arthropoda</taxon>
        <taxon>Crustacea</taxon>
        <taxon>Branchiopoda</taxon>
        <taxon>Diplostraca</taxon>
        <taxon>Cladocera</taxon>
        <taxon>Anomopoda</taxon>
        <taxon>Daphniidae</taxon>
        <taxon>Daphnia</taxon>
        <taxon>Daphnia similis group</taxon>
    </lineage>
</organism>
<dbReference type="Proteomes" id="UP000820818">
    <property type="component" value="Linkage Group LG4"/>
</dbReference>
<dbReference type="AlphaFoldDB" id="A0AAD5PXE9"/>
<evidence type="ECO:0000256" key="1">
    <source>
        <dbReference type="SAM" id="MobiDB-lite"/>
    </source>
</evidence>
<feature type="region of interest" description="Disordered" evidence="1">
    <location>
        <begin position="1"/>
        <end position="26"/>
    </location>
</feature>
<reference evidence="2 3" key="1">
    <citation type="submission" date="2022-05" db="EMBL/GenBank/DDBJ databases">
        <title>A multi-omics perspective on studying reproductive biology in Daphnia sinensis.</title>
        <authorList>
            <person name="Jia J."/>
        </authorList>
    </citation>
    <scope>NUCLEOTIDE SEQUENCE [LARGE SCALE GENOMIC DNA]</scope>
    <source>
        <strain evidence="2 3">WSL</strain>
    </source>
</reference>
<evidence type="ECO:0000313" key="3">
    <source>
        <dbReference type="Proteomes" id="UP000820818"/>
    </source>
</evidence>
<accession>A0AAD5PXE9</accession>
<keyword evidence="3" id="KW-1185">Reference proteome</keyword>
<proteinExistence type="predicted"/>
<comment type="caution">
    <text evidence="2">The sequence shown here is derived from an EMBL/GenBank/DDBJ whole genome shotgun (WGS) entry which is preliminary data.</text>
</comment>
<gene>
    <name evidence="2" type="ORF">GHT06_013911</name>
</gene>